<keyword evidence="4" id="KW-0274">FAD</keyword>
<comment type="caution">
    <text evidence="7">The sequence shown here is derived from an EMBL/GenBank/DDBJ whole genome shotgun (WGS) entry which is preliminary data.</text>
</comment>
<keyword evidence="5" id="KW-0560">Oxidoreductase</keyword>
<organism evidence="7 8">
    <name type="scientific">Clostridium aminobutyricum</name>
    <dbReference type="NCBI Taxonomy" id="33953"/>
    <lineage>
        <taxon>Bacteria</taxon>
        <taxon>Bacillati</taxon>
        <taxon>Bacillota</taxon>
        <taxon>Clostridia</taxon>
        <taxon>Eubacteriales</taxon>
        <taxon>Clostridiaceae</taxon>
        <taxon>Clostridium</taxon>
    </lineage>
</organism>
<evidence type="ECO:0000256" key="3">
    <source>
        <dbReference type="ARBA" id="ARBA00022630"/>
    </source>
</evidence>
<reference evidence="7" key="1">
    <citation type="submission" date="2021-02" db="EMBL/GenBank/DDBJ databases">
        <title>Abyssanaerobacter marinus gen.nov., sp., nov, anaerobic bacterium isolated from the Onnuri vent field of Indian Ocean and suggestion of Mogibacteriaceae fam. nov., and proposal of reclassification of ambiguous this family's genus member.</title>
        <authorList>
            <person name="Kim Y.J."/>
            <person name="Yang J.-A."/>
        </authorList>
    </citation>
    <scope>NUCLEOTIDE SEQUENCE</scope>
    <source>
        <strain evidence="7">DSM 2634</strain>
    </source>
</reference>
<dbReference type="EMBL" id="JAFJZZ010000001">
    <property type="protein sequence ID" value="MBN7772116.1"/>
    <property type="molecule type" value="Genomic_DNA"/>
</dbReference>
<comment type="cofactor">
    <cofactor evidence="1">
        <name>FAD</name>
        <dbReference type="ChEBI" id="CHEBI:57692"/>
    </cofactor>
</comment>
<dbReference type="SUPFAM" id="SSF56176">
    <property type="entry name" value="FAD-binding/transporter-associated domain-like"/>
    <property type="match status" value="1"/>
</dbReference>
<dbReference type="InterPro" id="IPR006094">
    <property type="entry name" value="Oxid_FAD_bind_N"/>
</dbReference>
<dbReference type="Proteomes" id="UP000664545">
    <property type="component" value="Unassembled WGS sequence"/>
</dbReference>
<dbReference type="PANTHER" id="PTHR42973:SF39">
    <property type="entry name" value="FAD-BINDING PCMH-TYPE DOMAIN-CONTAINING PROTEIN"/>
    <property type="match status" value="1"/>
</dbReference>
<evidence type="ECO:0000256" key="4">
    <source>
        <dbReference type="ARBA" id="ARBA00022827"/>
    </source>
</evidence>
<comment type="similarity">
    <text evidence="2">Belongs to the oxygen-dependent FAD-linked oxidoreductase family.</text>
</comment>
<dbReference type="InterPro" id="IPR006093">
    <property type="entry name" value="Oxy_OxRdtase_FAD_BS"/>
</dbReference>
<dbReference type="PROSITE" id="PS00862">
    <property type="entry name" value="OX2_COVAL_FAD"/>
    <property type="match status" value="1"/>
</dbReference>
<dbReference type="Gene3D" id="3.30.465.10">
    <property type="match status" value="1"/>
</dbReference>
<dbReference type="Gene3D" id="3.30.43.10">
    <property type="entry name" value="Uridine Diphospho-n-acetylenolpyruvylglucosamine Reductase, domain 2"/>
    <property type="match status" value="1"/>
</dbReference>
<name>A0A939D6S5_CLOAM</name>
<dbReference type="PANTHER" id="PTHR42973">
    <property type="entry name" value="BINDING OXIDOREDUCTASE, PUTATIVE (AFU_ORTHOLOGUE AFUA_1G17690)-RELATED"/>
    <property type="match status" value="1"/>
</dbReference>
<dbReference type="Pfam" id="PF08031">
    <property type="entry name" value="BBE"/>
    <property type="match status" value="1"/>
</dbReference>
<dbReference type="InterPro" id="IPR016169">
    <property type="entry name" value="FAD-bd_PCMH_sub2"/>
</dbReference>
<keyword evidence="3" id="KW-0285">Flavoprotein</keyword>
<dbReference type="Pfam" id="PF01565">
    <property type="entry name" value="FAD_binding_4"/>
    <property type="match status" value="1"/>
</dbReference>
<evidence type="ECO:0000256" key="1">
    <source>
        <dbReference type="ARBA" id="ARBA00001974"/>
    </source>
</evidence>
<dbReference type="InterPro" id="IPR050416">
    <property type="entry name" value="FAD-linked_Oxidoreductase"/>
</dbReference>
<dbReference type="GO" id="GO:0016491">
    <property type="term" value="F:oxidoreductase activity"/>
    <property type="evidence" value="ECO:0007669"/>
    <property type="project" value="UniProtKB-KW"/>
</dbReference>
<dbReference type="PROSITE" id="PS51387">
    <property type="entry name" value="FAD_PCMH"/>
    <property type="match status" value="1"/>
</dbReference>
<sequence length="449" mass="51025">MIMRLCYEGLTGKVVTPCSQEYEEARQEWNWAIQKFPIVIVYCYTIEDVSNAVCWARCHGIGIRIRSGGHHYEGYSTGDNILVIDVSQMKLIRLNEADNTLMVQSGVTNEQLYNYVGSRGYPFPGGTCPTVGVAGYVLGGGWGYSSRYMGLGCDNLLELEMVNDQGNVLKVNEKCNPNLFWACKGAGGGNFGIVTSMTFQLPPKTDQVTLIGLQYVNTSLSTRMQFLDIWQNWLVNLDDRITINASIYNSPDRGIGIFGKGLFYGSSVEAAQILQPFEQIQGATINVQEMTFLEAVHKIQEVYPDSEKFQSTGRFVDRQYNMEEIKNIVELIDQRAEGSVFATVSVSALGGKIRAVNKMDTAYYYRDAAYIISIQSVWEDNQYAFLNRNWLYQKFEYLKGITNGSYINFPYSYLIDYETNYYGENTCRLQQINKHYDPMDVFHFPQSIR</sequence>
<dbReference type="GO" id="GO:0071949">
    <property type="term" value="F:FAD binding"/>
    <property type="evidence" value="ECO:0007669"/>
    <property type="project" value="InterPro"/>
</dbReference>
<accession>A0A939D6S5</accession>
<protein>
    <submittedName>
        <fullName evidence="7">FAD-binding protein</fullName>
    </submittedName>
</protein>
<evidence type="ECO:0000256" key="5">
    <source>
        <dbReference type="ARBA" id="ARBA00023002"/>
    </source>
</evidence>
<dbReference type="InterPro" id="IPR016166">
    <property type="entry name" value="FAD-bd_PCMH"/>
</dbReference>
<dbReference type="Gene3D" id="3.40.462.20">
    <property type="match status" value="1"/>
</dbReference>
<evidence type="ECO:0000256" key="2">
    <source>
        <dbReference type="ARBA" id="ARBA00005466"/>
    </source>
</evidence>
<feature type="domain" description="FAD-binding PCMH-type" evidence="6">
    <location>
        <begin position="33"/>
        <end position="204"/>
    </location>
</feature>
<evidence type="ECO:0000259" key="6">
    <source>
        <dbReference type="PROSITE" id="PS51387"/>
    </source>
</evidence>
<dbReference type="InterPro" id="IPR036318">
    <property type="entry name" value="FAD-bd_PCMH-like_sf"/>
</dbReference>
<gene>
    <name evidence="7" type="ORF">JYB65_01965</name>
</gene>
<proteinExistence type="inferred from homology"/>
<dbReference type="InterPro" id="IPR016167">
    <property type="entry name" value="FAD-bd_PCMH_sub1"/>
</dbReference>
<evidence type="ECO:0000313" key="8">
    <source>
        <dbReference type="Proteomes" id="UP000664545"/>
    </source>
</evidence>
<evidence type="ECO:0000313" key="7">
    <source>
        <dbReference type="EMBL" id="MBN7772116.1"/>
    </source>
</evidence>
<keyword evidence="8" id="KW-1185">Reference proteome</keyword>
<dbReference type="InterPro" id="IPR012951">
    <property type="entry name" value="BBE"/>
</dbReference>
<dbReference type="AlphaFoldDB" id="A0A939D6S5"/>